<gene>
    <name evidence="1" type="ORF">BOKJ2_LOCUS6194</name>
</gene>
<dbReference type="EMBL" id="CAJFCW020000003">
    <property type="protein sequence ID" value="CAG9104482.1"/>
    <property type="molecule type" value="Genomic_DNA"/>
</dbReference>
<name>A0A811KH89_9BILA</name>
<evidence type="ECO:0000313" key="2">
    <source>
        <dbReference type="Proteomes" id="UP000614601"/>
    </source>
</evidence>
<dbReference type="EMBL" id="CAJFDH010000003">
    <property type="protein sequence ID" value="CAD5215640.1"/>
    <property type="molecule type" value="Genomic_DNA"/>
</dbReference>
<evidence type="ECO:0000313" key="1">
    <source>
        <dbReference type="EMBL" id="CAD5215640.1"/>
    </source>
</evidence>
<dbReference type="Proteomes" id="UP000783686">
    <property type="component" value="Unassembled WGS sequence"/>
</dbReference>
<keyword evidence="2" id="KW-1185">Reference proteome</keyword>
<organism evidence="1 2">
    <name type="scientific">Bursaphelenchus okinawaensis</name>
    <dbReference type="NCBI Taxonomy" id="465554"/>
    <lineage>
        <taxon>Eukaryota</taxon>
        <taxon>Metazoa</taxon>
        <taxon>Ecdysozoa</taxon>
        <taxon>Nematoda</taxon>
        <taxon>Chromadorea</taxon>
        <taxon>Rhabditida</taxon>
        <taxon>Tylenchina</taxon>
        <taxon>Tylenchomorpha</taxon>
        <taxon>Aphelenchoidea</taxon>
        <taxon>Aphelenchoididae</taxon>
        <taxon>Bursaphelenchus</taxon>
    </lineage>
</organism>
<proteinExistence type="predicted"/>
<protein>
    <submittedName>
        <fullName evidence="1">Uncharacterized protein</fullName>
    </submittedName>
</protein>
<reference evidence="1" key="1">
    <citation type="submission" date="2020-09" db="EMBL/GenBank/DDBJ databases">
        <authorList>
            <person name="Kikuchi T."/>
        </authorList>
    </citation>
    <scope>NUCLEOTIDE SEQUENCE</scope>
    <source>
        <strain evidence="1">SH1</strain>
    </source>
</reference>
<dbReference type="Proteomes" id="UP000614601">
    <property type="component" value="Unassembled WGS sequence"/>
</dbReference>
<comment type="caution">
    <text evidence="1">The sequence shown here is derived from an EMBL/GenBank/DDBJ whole genome shotgun (WGS) entry which is preliminary data.</text>
</comment>
<accession>A0A811KH89</accession>
<dbReference type="AlphaFoldDB" id="A0A811KH89"/>
<sequence>MEILAKNPMKSNVVEEIRSDHRVKKVVSLVKSQIKCKCRCQAKKHRNSHKKLEDDEEHCETKKTTGKFNIKSDISIAPVKKPSQDKIFLLENVD</sequence>